<feature type="region of interest" description="Disordered" evidence="5">
    <location>
        <begin position="655"/>
        <end position="690"/>
    </location>
</feature>
<evidence type="ECO:0000256" key="1">
    <source>
        <dbReference type="ARBA" id="ARBA00022723"/>
    </source>
</evidence>
<feature type="compositionally biased region" description="Acidic residues" evidence="5">
    <location>
        <begin position="300"/>
        <end position="315"/>
    </location>
</feature>
<feature type="domain" description="C3H1-type" evidence="6">
    <location>
        <begin position="1078"/>
        <end position="1104"/>
    </location>
</feature>
<dbReference type="Proteomes" id="UP000308802">
    <property type="component" value="Unassembled WGS sequence"/>
</dbReference>
<sequence length="1104" mass="119281">MDGHHPMPLHGHDPSLYQNGYNAGDEFGNVISNGGDSDHYANWFDTASHIPNQNAQSDPYMNWQSSHTGLDNYNPQAFTKSSSNLQTVPFAGYSNTHQYSHSYDPSLVSSTTNGPSAFDLGHSPYGHPQPIQHGTIAPQALEHERAHVARTSQTLDPQSYPRATTTEATSYTKSVPQAPPADQAAIHDAIPAGTRVGNFWMKDADRLHQATNSTRVTPYVAVGKTEYEPPFRHQHVGIQGNSSPKPIPSSKVCTSCDTTTTMTDTILAKFERPRVPKTSSAGSSQPSKSVKQEHSNSESDSSESDSDSESDEEPEPSPLPAQRPEDPRAGVGYDTMKALWESRHTGVAADRIRTGMVEFNDVVTTIRNRLKADSTALLEAVDHKKVSEVPLLRSRVNDQLELLKVSLQTAIQYGNRDILGQLGHHAQLMATFASLLIDRIKAPDVNGPVTRLILEVLVRCDNLSAQTYSATKLQKCITMLNNKGNTETREICERINRNVTGAPMKQPSSEQSGVKSPPSNRPTPEPVAGVKRAAPGSASSDQASKRVLVTPGAGNAVSNGAAKTSVLKRVLPVGSDTKPATAVKPPVGAAVKAKPIAAKSIISAATGAGVKKAVTKTATPSVVAAAIKSIEKKAAPAAPAKPAFSFAETMANLNKSKEKEPTPLKAEEKQAPETLEEKAKRERKEERRKLRVKFKPDSQLVETRIFHHDVDEELGHDASMIRDVSDVGGEGRMFKQHKDMMDIDEDDENAVGEENFGEYVSPTLTDFSSVDVEERKRNYSPYGGGELEPESAERIKREQYEASTLMVFYTDANDIPSCPREPAEPYNGEETITKAFGPLGTQEPLATRIAKLAGPAQPVQPVQPQQSSAAPDISAILALINPQGQAPSQPAQPVQAPAPVAAPSQNQDQMAEIQRILASIPQAQPQQQQPQPAQAQQPVQQPAQPNMAADLAGIFANLNPQAQVSNMFPPAQQLPIMDPNPAAFAALFSQLNPGHNGGQGANFNQFPYPGAGFNMPSMGNYPGQQQNQQPLYENEERRRWREGGGGGGGGGGVGGGDNNSDHSRRSKPGKKGNTFTDKRFTVPCKYFKKGQCQKGDSCTYRHEY</sequence>
<feature type="region of interest" description="Disordered" evidence="5">
    <location>
        <begin position="267"/>
        <end position="331"/>
    </location>
</feature>
<dbReference type="Gene3D" id="4.10.1000.10">
    <property type="entry name" value="Zinc finger, CCCH-type"/>
    <property type="match status" value="1"/>
</dbReference>
<organism evidence="7 8">
    <name type="scientific">Aureobasidium pullulans</name>
    <name type="common">Black yeast</name>
    <name type="synonym">Pullularia pullulans</name>
    <dbReference type="NCBI Taxonomy" id="5580"/>
    <lineage>
        <taxon>Eukaryota</taxon>
        <taxon>Fungi</taxon>
        <taxon>Dikarya</taxon>
        <taxon>Ascomycota</taxon>
        <taxon>Pezizomycotina</taxon>
        <taxon>Dothideomycetes</taxon>
        <taxon>Dothideomycetidae</taxon>
        <taxon>Dothideales</taxon>
        <taxon>Saccotheciaceae</taxon>
        <taxon>Aureobasidium</taxon>
    </lineage>
</organism>
<reference evidence="7 8" key="1">
    <citation type="submission" date="2018-10" db="EMBL/GenBank/DDBJ databases">
        <title>Fifty Aureobasidium pullulans genomes reveal a recombining polyextremotolerant generalist.</title>
        <authorList>
            <person name="Gostincar C."/>
            <person name="Turk M."/>
            <person name="Zajc J."/>
            <person name="Gunde-Cimerman N."/>
        </authorList>
    </citation>
    <scope>NUCLEOTIDE SEQUENCE [LARGE SCALE GENOMIC DNA]</scope>
    <source>
        <strain evidence="7 8">EXF-10659</strain>
    </source>
</reference>
<dbReference type="GO" id="GO:0008270">
    <property type="term" value="F:zinc ion binding"/>
    <property type="evidence" value="ECO:0007669"/>
    <property type="project" value="UniProtKB-KW"/>
</dbReference>
<feature type="region of interest" description="Disordered" evidence="5">
    <location>
        <begin position="1014"/>
        <end position="1077"/>
    </location>
</feature>
<evidence type="ECO:0000256" key="4">
    <source>
        <dbReference type="PROSITE-ProRule" id="PRU00723"/>
    </source>
</evidence>
<dbReference type="InterPro" id="IPR000571">
    <property type="entry name" value="Znf_CCCH"/>
</dbReference>
<accession>A0A4S9A6G8</accession>
<comment type="caution">
    <text evidence="7">The sequence shown here is derived from an EMBL/GenBank/DDBJ whole genome shotgun (WGS) entry which is preliminary data.</text>
</comment>
<feature type="compositionally biased region" description="Gly residues" evidence="5">
    <location>
        <begin position="1043"/>
        <end position="1057"/>
    </location>
</feature>
<evidence type="ECO:0000313" key="8">
    <source>
        <dbReference type="Proteomes" id="UP000308802"/>
    </source>
</evidence>
<dbReference type="PROSITE" id="PS50103">
    <property type="entry name" value="ZF_C3H1"/>
    <property type="match status" value="1"/>
</dbReference>
<evidence type="ECO:0000256" key="2">
    <source>
        <dbReference type="ARBA" id="ARBA00022771"/>
    </source>
</evidence>
<feature type="compositionally biased region" description="Polar residues" evidence="5">
    <location>
        <begin position="277"/>
        <end position="289"/>
    </location>
</feature>
<evidence type="ECO:0000259" key="6">
    <source>
        <dbReference type="PROSITE" id="PS50103"/>
    </source>
</evidence>
<dbReference type="AlphaFoldDB" id="A0A4S9A6G8"/>
<dbReference type="InterPro" id="IPR036855">
    <property type="entry name" value="Znf_CCCH_sf"/>
</dbReference>
<name>A0A4S9A6G8_AURPU</name>
<feature type="region of interest" description="Disordered" evidence="5">
    <location>
        <begin position="498"/>
        <end position="544"/>
    </location>
</feature>
<dbReference type="SMART" id="SM00356">
    <property type="entry name" value="ZnF_C3H1"/>
    <property type="match status" value="1"/>
</dbReference>
<dbReference type="EMBL" id="QZAO01000122">
    <property type="protein sequence ID" value="THW74648.1"/>
    <property type="molecule type" value="Genomic_DNA"/>
</dbReference>
<keyword evidence="1 4" id="KW-0479">Metal-binding</keyword>
<feature type="region of interest" description="Disordered" evidence="5">
    <location>
        <begin position="235"/>
        <end position="255"/>
    </location>
</feature>
<feature type="compositionally biased region" description="Low complexity" evidence="5">
    <location>
        <begin position="1019"/>
        <end position="1032"/>
    </location>
</feature>
<evidence type="ECO:0000256" key="3">
    <source>
        <dbReference type="ARBA" id="ARBA00022833"/>
    </source>
</evidence>
<feature type="zinc finger region" description="C3H1-type" evidence="4">
    <location>
        <begin position="1078"/>
        <end position="1104"/>
    </location>
</feature>
<feature type="compositionally biased region" description="Low complexity" evidence="5">
    <location>
        <begin position="884"/>
        <end position="907"/>
    </location>
</feature>
<dbReference type="SUPFAM" id="SSF90229">
    <property type="entry name" value="CCCH zinc finger"/>
    <property type="match status" value="1"/>
</dbReference>
<feature type="compositionally biased region" description="Basic and acidic residues" evidence="5">
    <location>
        <begin position="655"/>
        <end position="688"/>
    </location>
</feature>
<keyword evidence="2 4" id="KW-0863">Zinc-finger</keyword>
<evidence type="ECO:0000313" key="7">
    <source>
        <dbReference type="EMBL" id="THW74648.1"/>
    </source>
</evidence>
<gene>
    <name evidence="7" type="ORF">D6D19_04645</name>
</gene>
<feature type="compositionally biased region" description="Polar residues" evidence="5">
    <location>
        <begin position="506"/>
        <end position="518"/>
    </location>
</feature>
<keyword evidence="3 4" id="KW-0862">Zinc</keyword>
<proteinExistence type="predicted"/>
<feature type="region of interest" description="Disordered" evidence="5">
    <location>
        <begin position="922"/>
        <end position="944"/>
    </location>
</feature>
<feature type="region of interest" description="Disordered" evidence="5">
    <location>
        <begin position="884"/>
        <end position="908"/>
    </location>
</feature>
<evidence type="ECO:0000256" key="5">
    <source>
        <dbReference type="SAM" id="MobiDB-lite"/>
    </source>
</evidence>
<protein>
    <recommendedName>
        <fullName evidence="6">C3H1-type domain-containing protein</fullName>
    </recommendedName>
</protein>